<keyword evidence="2" id="KW-1185">Reference proteome</keyword>
<sequence>MRLVLISQTTLKLCCSQAGYHQPEFQIYFNVISDCCHL</sequence>
<comment type="caution">
    <text evidence="1">The sequence shown here is derived from an EMBL/GenBank/DDBJ whole genome shotgun (WGS) entry which is preliminary data.</text>
</comment>
<evidence type="ECO:0000313" key="2">
    <source>
        <dbReference type="Proteomes" id="UP000054653"/>
    </source>
</evidence>
<protein>
    <submittedName>
        <fullName evidence="1">Uncharacterized protein</fullName>
    </submittedName>
</protein>
<evidence type="ECO:0000313" key="1">
    <source>
        <dbReference type="EMBL" id="KRY25045.1"/>
    </source>
</evidence>
<dbReference type="Proteomes" id="UP000054653">
    <property type="component" value="Unassembled WGS sequence"/>
</dbReference>
<dbReference type="EMBL" id="JYDI01002599">
    <property type="protein sequence ID" value="KRY25045.1"/>
    <property type="molecule type" value="Genomic_DNA"/>
</dbReference>
<name>A0A0V1AJT1_TRIBR</name>
<accession>A0A0V1AJT1</accession>
<reference evidence="1 2" key="1">
    <citation type="submission" date="2015-01" db="EMBL/GenBank/DDBJ databases">
        <title>Evolution of Trichinella species and genotypes.</title>
        <authorList>
            <person name="Korhonen P.K."/>
            <person name="Edoardo P."/>
            <person name="Giuseppe L.R."/>
            <person name="Gasser R.B."/>
        </authorList>
    </citation>
    <scope>NUCLEOTIDE SEQUENCE [LARGE SCALE GENOMIC DNA]</scope>
    <source>
        <strain evidence="1">ISS120</strain>
    </source>
</reference>
<organism evidence="1 2">
    <name type="scientific">Trichinella britovi</name>
    <name type="common">Parasitic roundworm</name>
    <dbReference type="NCBI Taxonomy" id="45882"/>
    <lineage>
        <taxon>Eukaryota</taxon>
        <taxon>Metazoa</taxon>
        <taxon>Ecdysozoa</taxon>
        <taxon>Nematoda</taxon>
        <taxon>Enoplea</taxon>
        <taxon>Dorylaimia</taxon>
        <taxon>Trichinellida</taxon>
        <taxon>Trichinellidae</taxon>
        <taxon>Trichinella</taxon>
    </lineage>
</organism>
<proteinExistence type="predicted"/>
<dbReference type="AlphaFoldDB" id="A0A0V1AJT1"/>
<gene>
    <name evidence="1" type="ORF">T03_1852</name>
</gene>